<accession>A0A9P9IGH9</accession>
<dbReference type="GO" id="GO:0005886">
    <property type="term" value="C:plasma membrane"/>
    <property type="evidence" value="ECO:0007669"/>
    <property type="project" value="UniProtKB-SubCell"/>
</dbReference>
<organism evidence="11 12">
    <name type="scientific">Dendryphion nanum</name>
    <dbReference type="NCBI Taxonomy" id="256645"/>
    <lineage>
        <taxon>Eukaryota</taxon>
        <taxon>Fungi</taxon>
        <taxon>Dikarya</taxon>
        <taxon>Ascomycota</taxon>
        <taxon>Pezizomycotina</taxon>
        <taxon>Dothideomycetes</taxon>
        <taxon>Pleosporomycetidae</taxon>
        <taxon>Pleosporales</taxon>
        <taxon>Torulaceae</taxon>
        <taxon>Dendryphion</taxon>
    </lineage>
</organism>
<dbReference type="GO" id="GO:0098552">
    <property type="term" value="C:side of membrane"/>
    <property type="evidence" value="ECO:0007669"/>
    <property type="project" value="UniProtKB-KW"/>
</dbReference>
<evidence type="ECO:0000256" key="4">
    <source>
        <dbReference type="ARBA" id="ARBA00022729"/>
    </source>
</evidence>
<keyword evidence="5" id="KW-0472">Membrane</keyword>
<keyword evidence="12" id="KW-1185">Reference proteome</keyword>
<evidence type="ECO:0000256" key="3">
    <source>
        <dbReference type="ARBA" id="ARBA00022622"/>
    </source>
</evidence>
<dbReference type="PANTHER" id="PTHR34992:SF2">
    <property type="entry name" value="COPPER ACQUISITION FACTOR BIM1-LIKE DOMAIN-CONTAINING PROTEIN"/>
    <property type="match status" value="1"/>
</dbReference>
<dbReference type="InterPro" id="IPR046936">
    <property type="entry name" value="BIM1-like"/>
</dbReference>
<reference evidence="11" key="1">
    <citation type="journal article" date="2021" name="Nat. Commun.">
        <title>Genetic determinants of endophytism in the Arabidopsis root mycobiome.</title>
        <authorList>
            <person name="Mesny F."/>
            <person name="Miyauchi S."/>
            <person name="Thiergart T."/>
            <person name="Pickel B."/>
            <person name="Atanasova L."/>
            <person name="Karlsson M."/>
            <person name="Huettel B."/>
            <person name="Barry K.W."/>
            <person name="Haridas S."/>
            <person name="Chen C."/>
            <person name="Bauer D."/>
            <person name="Andreopoulos W."/>
            <person name="Pangilinan J."/>
            <person name="LaButti K."/>
            <person name="Riley R."/>
            <person name="Lipzen A."/>
            <person name="Clum A."/>
            <person name="Drula E."/>
            <person name="Henrissat B."/>
            <person name="Kohler A."/>
            <person name="Grigoriev I.V."/>
            <person name="Martin F.M."/>
            <person name="Hacquard S."/>
        </authorList>
    </citation>
    <scope>NUCLEOTIDE SEQUENCE</scope>
    <source>
        <strain evidence="11">MPI-CAGE-CH-0243</strain>
    </source>
</reference>
<evidence type="ECO:0000256" key="1">
    <source>
        <dbReference type="ARBA" id="ARBA00004609"/>
    </source>
</evidence>
<feature type="domain" description="Copper acquisition factor BIM1-like" evidence="10">
    <location>
        <begin position="17"/>
        <end position="173"/>
    </location>
</feature>
<keyword evidence="7" id="KW-0449">Lipoprotein</keyword>
<sequence length="229" mass="23355">MKFTTVAATLSLLGLSSAHFEVLHPWWRGSSFVAPASQWNYPCAGVNETQDPTNRTQWLSTGGSIKLSVSHAWALTYVNLGLGTNVSSFNISLVNSFNQTGNGTFCLKETGKNALAAALARIGLNSTSATGRHGTLQIIQIASTGASLFNCADITLNSTAALLSDDDCRNSTGVSGIPIVNADATRTNGSTAASGSPSPSKSPGAAANVRPMMGAGALVGLAGLVAAVL</sequence>
<keyword evidence="3" id="KW-0336">GPI-anchor</keyword>
<evidence type="ECO:0000256" key="6">
    <source>
        <dbReference type="ARBA" id="ARBA00023180"/>
    </source>
</evidence>
<dbReference type="InterPro" id="IPR046530">
    <property type="entry name" value="BIM1-like_dom"/>
</dbReference>
<keyword evidence="2" id="KW-1003">Cell membrane</keyword>
<comment type="subcellular location">
    <subcellularLocation>
        <location evidence="1">Cell membrane</location>
        <topology evidence="1">Lipid-anchor</topology>
        <topology evidence="1">GPI-anchor</topology>
    </subcellularLocation>
</comment>
<evidence type="ECO:0000313" key="12">
    <source>
        <dbReference type="Proteomes" id="UP000700596"/>
    </source>
</evidence>
<dbReference type="CDD" id="cd21176">
    <property type="entry name" value="LPMO_auxiliary-like"/>
    <property type="match status" value="1"/>
</dbReference>
<evidence type="ECO:0000313" key="11">
    <source>
        <dbReference type="EMBL" id="KAH7119806.1"/>
    </source>
</evidence>
<dbReference type="EMBL" id="JAGMWT010000011">
    <property type="protein sequence ID" value="KAH7119806.1"/>
    <property type="molecule type" value="Genomic_DNA"/>
</dbReference>
<dbReference type="OrthoDB" id="5333578at2759"/>
<dbReference type="Pfam" id="PF20238">
    <property type="entry name" value="BIM1-like_dom"/>
    <property type="match status" value="1"/>
</dbReference>
<feature type="signal peptide" evidence="9">
    <location>
        <begin position="1"/>
        <end position="18"/>
    </location>
</feature>
<feature type="chain" id="PRO_5040486320" description="Copper acquisition factor BIM1-like domain-containing protein" evidence="9">
    <location>
        <begin position="19"/>
        <end position="229"/>
    </location>
</feature>
<evidence type="ECO:0000256" key="7">
    <source>
        <dbReference type="ARBA" id="ARBA00023288"/>
    </source>
</evidence>
<evidence type="ECO:0000256" key="2">
    <source>
        <dbReference type="ARBA" id="ARBA00022475"/>
    </source>
</evidence>
<protein>
    <recommendedName>
        <fullName evidence="10">Copper acquisition factor BIM1-like domain-containing protein</fullName>
    </recommendedName>
</protein>
<dbReference type="AlphaFoldDB" id="A0A9P9IGH9"/>
<keyword evidence="6" id="KW-0325">Glycoprotein</keyword>
<evidence type="ECO:0000256" key="5">
    <source>
        <dbReference type="ARBA" id="ARBA00023136"/>
    </source>
</evidence>
<proteinExistence type="predicted"/>
<feature type="compositionally biased region" description="Low complexity" evidence="8">
    <location>
        <begin position="189"/>
        <end position="207"/>
    </location>
</feature>
<feature type="region of interest" description="Disordered" evidence="8">
    <location>
        <begin position="186"/>
        <end position="207"/>
    </location>
</feature>
<evidence type="ECO:0000256" key="9">
    <source>
        <dbReference type="SAM" id="SignalP"/>
    </source>
</evidence>
<keyword evidence="4 9" id="KW-0732">Signal</keyword>
<gene>
    <name evidence="11" type="ORF">B0J11DRAFT_70801</name>
</gene>
<dbReference type="Proteomes" id="UP000700596">
    <property type="component" value="Unassembled WGS sequence"/>
</dbReference>
<dbReference type="PANTHER" id="PTHR34992">
    <property type="entry name" value="HYPHAL ANASTAMOSIS-7 PROTEIN"/>
    <property type="match status" value="1"/>
</dbReference>
<evidence type="ECO:0000259" key="10">
    <source>
        <dbReference type="Pfam" id="PF20238"/>
    </source>
</evidence>
<name>A0A9P9IGH9_9PLEO</name>
<comment type="caution">
    <text evidence="11">The sequence shown here is derived from an EMBL/GenBank/DDBJ whole genome shotgun (WGS) entry which is preliminary data.</text>
</comment>
<evidence type="ECO:0000256" key="8">
    <source>
        <dbReference type="SAM" id="MobiDB-lite"/>
    </source>
</evidence>